<organism evidence="1 2">
    <name type="scientific">Cardamine amara subsp. amara</name>
    <dbReference type="NCBI Taxonomy" id="228776"/>
    <lineage>
        <taxon>Eukaryota</taxon>
        <taxon>Viridiplantae</taxon>
        <taxon>Streptophyta</taxon>
        <taxon>Embryophyta</taxon>
        <taxon>Tracheophyta</taxon>
        <taxon>Spermatophyta</taxon>
        <taxon>Magnoliopsida</taxon>
        <taxon>eudicotyledons</taxon>
        <taxon>Gunneridae</taxon>
        <taxon>Pentapetalae</taxon>
        <taxon>rosids</taxon>
        <taxon>malvids</taxon>
        <taxon>Brassicales</taxon>
        <taxon>Brassicaceae</taxon>
        <taxon>Cardamineae</taxon>
        <taxon>Cardamine</taxon>
    </lineage>
</organism>
<comment type="caution">
    <text evidence="1">The sequence shown here is derived from an EMBL/GenBank/DDBJ whole genome shotgun (WGS) entry which is preliminary data.</text>
</comment>
<gene>
    <name evidence="1" type="ORF">V5N11_026741</name>
</gene>
<protein>
    <submittedName>
        <fullName evidence="1">Indole-3-acetic acid-amido synthetase GH3.15</fullName>
    </submittedName>
</protein>
<reference evidence="1 2" key="1">
    <citation type="submission" date="2024-04" db="EMBL/GenBank/DDBJ databases">
        <title>Genome assembly C_amara_ONT_v2.</title>
        <authorList>
            <person name="Yant L."/>
            <person name="Moore C."/>
            <person name="Slenker M."/>
        </authorList>
    </citation>
    <scope>NUCLEOTIDE SEQUENCE [LARGE SCALE GENOMIC DNA]</scope>
    <source>
        <tissue evidence="1">Leaf</tissue>
    </source>
</reference>
<dbReference type="EMBL" id="JBANAX010000105">
    <property type="protein sequence ID" value="KAL1222223.1"/>
    <property type="molecule type" value="Genomic_DNA"/>
</dbReference>
<evidence type="ECO:0000313" key="1">
    <source>
        <dbReference type="EMBL" id="KAL1222223.1"/>
    </source>
</evidence>
<dbReference type="AlphaFoldDB" id="A0ABD1BYD8"/>
<sequence length="69" mass="7975">MSLCSDCIDRLDEIVLKDDLTSNVKQIQDEVLEEIHTLNANTEYLRCFLHGSSDKELFKKNVPMANMKM</sequence>
<evidence type="ECO:0000313" key="2">
    <source>
        <dbReference type="Proteomes" id="UP001558713"/>
    </source>
</evidence>
<keyword evidence="2" id="KW-1185">Reference proteome</keyword>
<proteinExistence type="predicted"/>
<dbReference type="Proteomes" id="UP001558713">
    <property type="component" value="Unassembled WGS sequence"/>
</dbReference>
<dbReference type="Pfam" id="PF03321">
    <property type="entry name" value="GH3"/>
    <property type="match status" value="1"/>
</dbReference>
<name>A0ABD1BYD8_CARAN</name>
<accession>A0ABD1BYD8</accession>